<sequence>MSFFRTIALALIASSLFLTACGGGSGSDDAGQAELPGNTFDLKLIDSTDLAGFWLLTANLISEDFDNNEILTVGLRYAITISHHDAQTISLTDDHAFCYSDFIALQNASTPIDVTGNNITLSDSQLNTYTFNINTTGNLQGTIYNAEGTFLGNAELHKLSQDQQVSFATADIDFRGADGNGTNTAFNGRCFQELQVNVRELDSSELTLAIAAYYIGNTEYQVRTFNSTSPLEPSLNNLSNTLASPEGNYFSNAEDPDEISTHVVNSNNQSVSFQMQMYNAFSMPIDSLITIDAAIKLNDLSSQ</sequence>
<accession>A0ABM9AB01</accession>
<protein>
    <recommendedName>
        <fullName evidence="4">Lipoprotein</fullName>
    </recommendedName>
</protein>
<organism evidence="2 3">
    <name type="scientific">Sinobacterium norvegicum</name>
    <dbReference type="NCBI Taxonomy" id="1641715"/>
    <lineage>
        <taxon>Bacteria</taxon>
        <taxon>Pseudomonadati</taxon>
        <taxon>Pseudomonadota</taxon>
        <taxon>Gammaproteobacteria</taxon>
        <taxon>Cellvibrionales</taxon>
        <taxon>Spongiibacteraceae</taxon>
        <taxon>Sinobacterium</taxon>
    </lineage>
</organism>
<dbReference type="RefSeq" id="WP_237442856.1">
    <property type="nucleotide sequence ID" value="NZ_CAKLPX010000001.1"/>
</dbReference>
<feature type="signal peptide" evidence="1">
    <location>
        <begin position="1"/>
        <end position="20"/>
    </location>
</feature>
<keyword evidence="1" id="KW-0732">Signal</keyword>
<feature type="chain" id="PRO_5046887827" description="Lipoprotein" evidence="1">
    <location>
        <begin position="21"/>
        <end position="303"/>
    </location>
</feature>
<evidence type="ECO:0000313" key="2">
    <source>
        <dbReference type="EMBL" id="CAH0990167.1"/>
    </source>
</evidence>
<name>A0ABM9AB01_9GAMM</name>
<dbReference type="PROSITE" id="PS51257">
    <property type="entry name" value="PROKAR_LIPOPROTEIN"/>
    <property type="match status" value="1"/>
</dbReference>
<dbReference type="EMBL" id="CAKLPX010000001">
    <property type="protein sequence ID" value="CAH0990167.1"/>
    <property type="molecule type" value="Genomic_DNA"/>
</dbReference>
<reference evidence="2" key="1">
    <citation type="submission" date="2021-12" db="EMBL/GenBank/DDBJ databases">
        <authorList>
            <person name="Rodrigo-Torres L."/>
            <person name="Arahal R. D."/>
            <person name="Lucena T."/>
        </authorList>
    </citation>
    <scope>NUCLEOTIDE SEQUENCE</scope>
    <source>
        <strain evidence="2">CECT 8267</strain>
    </source>
</reference>
<proteinExistence type="predicted"/>
<dbReference type="Proteomes" id="UP000838100">
    <property type="component" value="Unassembled WGS sequence"/>
</dbReference>
<evidence type="ECO:0008006" key="4">
    <source>
        <dbReference type="Google" id="ProtNLM"/>
    </source>
</evidence>
<evidence type="ECO:0000313" key="3">
    <source>
        <dbReference type="Proteomes" id="UP000838100"/>
    </source>
</evidence>
<keyword evidence="3" id="KW-1185">Reference proteome</keyword>
<gene>
    <name evidence="2" type="ORF">SIN8267_00252</name>
</gene>
<evidence type="ECO:0000256" key="1">
    <source>
        <dbReference type="SAM" id="SignalP"/>
    </source>
</evidence>
<comment type="caution">
    <text evidence="2">The sequence shown here is derived from an EMBL/GenBank/DDBJ whole genome shotgun (WGS) entry which is preliminary data.</text>
</comment>